<keyword evidence="4" id="KW-0687">Ribonucleoprotein</keyword>
<dbReference type="OrthoDB" id="9805924at2"/>
<dbReference type="GO" id="GO:0016747">
    <property type="term" value="F:acyltransferase activity, transferring groups other than amino-acyl groups"/>
    <property type="evidence" value="ECO:0007669"/>
    <property type="project" value="InterPro"/>
</dbReference>
<dbReference type="CDD" id="cd04301">
    <property type="entry name" value="NAT_SF"/>
    <property type="match status" value="1"/>
</dbReference>
<dbReference type="InterPro" id="IPR050680">
    <property type="entry name" value="YpeA/RimI_acetyltransf"/>
</dbReference>
<organism evidence="4 5">
    <name type="scientific">Chitinophaga niabensis</name>
    <dbReference type="NCBI Taxonomy" id="536979"/>
    <lineage>
        <taxon>Bacteria</taxon>
        <taxon>Pseudomonadati</taxon>
        <taxon>Bacteroidota</taxon>
        <taxon>Chitinophagia</taxon>
        <taxon>Chitinophagales</taxon>
        <taxon>Chitinophagaceae</taxon>
        <taxon>Chitinophaga</taxon>
    </lineage>
</organism>
<dbReference type="GO" id="GO:0005840">
    <property type="term" value="C:ribosome"/>
    <property type="evidence" value="ECO:0007669"/>
    <property type="project" value="UniProtKB-KW"/>
</dbReference>
<sequence>MKTIHTASDDAAILACREVILSLRPHLLHTDIVAQVKEMQRENYHIIYLKADDHPSKVVAFAGFRYMQKLHSGKHIYIDDLATLPEYQGRGYASLLLRYIRSLAQTAGFHSVQLDSGHLLHPAHKVYHKEGYFISAHHFSQPL</sequence>
<dbReference type="InterPro" id="IPR016181">
    <property type="entry name" value="Acyl_CoA_acyltransferase"/>
</dbReference>
<evidence type="ECO:0000259" key="3">
    <source>
        <dbReference type="PROSITE" id="PS51186"/>
    </source>
</evidence>
<dbReference type="SUPFAM" id="SSF55729">
    <property type="entry name" value="Acyl-CoA N-acyltransferases (Nat)"/>
    <property type="match status" value="1"/>
</dbReference>
<reference evidence="4 5" key="1">
    <citation type="submission" date="2016-11" db="EMBL/GenBank/DDBJ databases">
        <authorList>
            <person name="Jaros S."/>
            <person name="Januszkiewicz K."/>
            <person name="Wedrychowicz H."/>
        </authorList>
    </citation>
    <scope>NUCLEOTIDE SEQUENCE [LARGE SCALE GENOMIC DNA]</scope>
    <source>
        <strain evidence="4 5">DSM 24787</strain>
    </source>
</reference>
<evidence type="ECO:0000256" key="2">
    <source>
        <dbReference type="ARBA" id="ARBA00023315"/>
    </source>
</evidence>
<dbReference type="InterPro" id="IPR000182">
    <property type="entry name" value="GNAT_dom"/>
</dbReference>
<dbReference type="Gene3D" id="3.40.630.30">
    <property type="match status" value="1"/>
</dbReference>
<accession>A0A1N6DBA3</accession>
<dbReference type="RefSeq" id="WP_074237683.1">
    <property type="nucleotide sequence ID" value="NZ_FSRA01000001.1"/>
</dbReference>
<gene>
    <name evidence="4" type="ORF">SAMN04488055_0560</name>
</gene>
<keyword evidence="2" id="KW-0012">Acyltransferase</keyword>
<dbReference type="STRING" id="536979.SAMN04488055_0560"/>
<evidence type="ECO:0000313" key="5">
    <source>
        <dbReference type="Proteomes" id="UP000185003"/>
    </source>
</evidence>
<proteinExistence type="predicted"/>
<protein>
    <submittedName>
        <fullName evidence="4">Ribosomal protein S18 acetylase RimI</fullName>
    </submittedName>
</protein>
<dbReference type="PANTHER" id="PTHR43420">
    <property type="entry name" value="ACETYLTRANSFERASE"/>
    <property type="match status" value="1"/>
</dbReference>
<dbReference type="Pfam" id="PF00583">
    <property type="entry name" value="Acetyltransf_1"/>
    <property type="match status" value="1"/>
</dbReference>
<keyword evidence="1" id="KW-0808">Transferase</keyword>
<name>A0A1N6DBA3_9BACT</name>
<dbReference type="AlphaFoldDB" id="A0A1N6DBA3"/>
<dbReference type="Proteomes" id="UP000185003">
    <property type="component" value="Unassembled WGS sequence"/>
</dbReference>
<feature type="domain" description="N-acetyltransferase" evidence="3">
    <location>
        <begin position="2"/>
        <end position="143"/>
    </location>
</feature>
<keyword evidence="5" id="KW-1185">Reference proteome</keyword>
<dbReference type="EMBL" id="FSRA01000001">
    <property type="protein sequence ID" value="SIN67973.1"/>
    <property type="molecule type" value="Genomic_DNA"/>
</dbReference>
<evidence type="ECO:0000313" key="4">
    <source>
        <dbReference type="EMBL" id="SIN67973.1"/>
    </source>
</evidence>
<dbReference type="PROSITE" id="PS51186">
    <property type="entry name" value="GNAT"/>
    <property type="match status" value="1"/>
</dbReference>
<evidence type="ECO:0000256" key="1">
    <source>
        <dbReference type="ARBA" id="ARBA00022679"/>
    </source>
</evidence>
<keyword evidence="4" id="KW-0689">Ribosomal protein</keyword>